<dbReference type="EMBL" id="RCNU01000005">
    <property type="protein sequence ID" value="RWQ95507.1"/>
    <property type="molecule type" value="Genomic_DNA"/>
</dbReference>
<reference evidence="2 3" key="1">
    <citation type="journal article" date="2018" name="Front. Microbiol.">
        <title>Genomic and genetic insights into a cosmopolitan fungus, Paecilomyces variotii (Eurotiales).</title>
        <authorList>
            <person name="Urquhart A.S."/>
            <person name="Mondo S.J."/>
            <person name="Makela M.R."/>
            <person name="Hane J.K."/>
            <person name="Wiebenga A."/>
            <person name="He G."/>
            <person name="Mihaltcheva S."/>
            <person name="Pangilinan J."/>
            <person name="Lipzen A."/>
            <person name="Barry K."/>
            <person name="de Vries R.P."/>
            <person name="Grigoriev I.V."/>
            <person name="Idnurm A."/>
        </authorList>
    </citation>
    <scope>NUCLEOTIDE SEQUENCE [LARGE SCALE GENOMIC DNA]</scope>
    <source>
        <strain evidence="2 3">CBS 101075</strain>
    </source>
</reference>
<protein>
    <recommendedName>
        <fullName evidence="4">RRM domain-containing protein</fullName>
    </recommendedName>
</protein>
<evidence type="ECO:0000313" key="3">
    <source>
        <dbReference type="Proteomes" id="UP000283841"/>
    </source>
</evidence>
<sequence length="370" mass="41690">MLSPDDSRAPTPDNVTITKSEYEDLLRLAHEYSNLRASLLNGGLSQETLDVLIEEPGDAPQMATLPSHNCPRPSEKSEGSQESENRATRSSQIENLLEGAPRHGQNKATNPFRADGNGSSSDSFANMQQSSPQPDYRTLVLRELPDRCSHREIVEVIRGGSLLEIYLRPREKSASVSFVTAADAKSFLDYAQRYKIYILGKRIEVSWNDRQFQVHSYLAAAIGKGASRNILICGINPNITEALIREQLDHIHNLVVLSVRFYQRNAYISTNSIHNAMYARSCLMSRTIYKGMKICYYHDECARPIHGDLQRTTEQPTRRSENSDRSANRYQVLAVDGSDELENYSDDEVSDLIPFDEKIVSMLEPLIMST</sequence>
<organism evidence="2 3">
    <name type="scientific">Byssochlamys spectabilis</name>
    <name type="common">Paecilomyces variotii</name>
    <dbReference type="NCBI Taxonomy" id="264951"/>
    <lineage>
        <taxon>Eukaryota</taxon>
        <taxon>Fungi</taxon>
        <taxon>Dikarya</taxon>
        <taxon>Ascomycota</taxon>
        <taxon>Pezizomycotina</taxon>
        <taxon>Eurotiomycetes</taxon>
        <taxon>Eurotiomycetidae</taxon>
        <taxon>Eurotiales</taxon>
        <taxon>Thermoascaceae</taxon>
        <taxon>Paecilomyces</taxon>
    </lineage>
</organism>
<dbReference type="VEuPathDB" id="FungiDB:C8Q69DRAFT_527659"/>
<dbReference type="STRING" id="264951.A0A443HUL0"/>
<feature type="region of interest" description="Disordered" evidence="1">
    <location>
        <begin position="58"/>
        <end position="135"/>
    </location>
</feature>
<evidence type="ECO:0000313" key="2">
    <source>
        <dbReference type="EMBL" id="RWQ95507.1"/>
    </source>
</evidence>
<keyword evidence="3" id="KW-1185">Reference proteome</keyword>
<dbReference type="InterPro" id="IPR035979">
    <property type="entry name" value="RBD_domain_sf"/>
</dbReference>
<dbReference type="GO" id="GO:0003676">
    <property type="term" value="F:nucleic acid binding"/>
    <property type="evidence" value="ECO:0007669"/>
    <property type="project" value="InterPro"/>
</dbReference>
<dbReference type="Gene3D" id="3.30.70.330">
    <property type="match status" value="2"/>
</dbReference>
<feature type="compositionally biased region" description="Basic and acidic residues" evidence="1">
    <location>
        <begin position="73"/>
        <end position="87"/>
    </location>
</feature>
<dbReference type="RefSeq" id="XP_028485152.1">
    <property type="nucleotide sequence ID" value="XM_028633652.1"/>
</dbReference>
<evidence type="ECO:0008006" key="4">
    <source>
        <dbReference type="Google" id="ProtNLM"/>
    </source>
</evidence>
<feature type="compositionally biased region" description="Basic and acidic residues" evidence="1">
    <location>
        <begin position="308"/>
        <end position="327"/>
    </location>
</feature>
<dbReference type="GeneID" id="39602929"/>
<feature type="compositionally biased region" description="Polar residues" evidence="1">
    <location>
        <begin position="117"/>
        <end position="133"/>
    </location>
</feature>
<dbReference type="CDD" id="cd12261">
    <property type="entry name" value="RRM1_3_MRN1"/>
    <property type="match status" value="1"/>
</dbReference>
<feature type="region of interest" description="Disordered" evidence="1">
    <location>
        <begin position="308"/>
        <end position="329"/>
    </location>
</feature>
<dbReference type="Proteomes" id="UP000283841">
    <property type="component" value="Unassembled WGS sequence"/>
</dbReference>
<dbReference type="AlphaFoldDB" id="A0A443HUL0"/>
<gene>
    <name evidence="2" type="ORF">C8Q69DRAFT_527659</name>
</gene>
<name>A0A443HUL0_BYSSP</name>
<comment type="caution">
    <text evidence="2">The sequence shown here is derived from an EMBL/GenBank/DDBJ whole genome shotgun (WGS) entry which is preliminary data.</text>
</comment>
<evidence type="ECO:0000256" key="1">
    <source>
        <dbReference type="SAM" id="MobiDB-lite"/>
    </source>
</evidence>
<dbReference type="SUPFAM" id="SSF54928">
    <property type="entry name" value="RNA-binding domain, RBD"/>
    <property type="match status" value="1"/>
</dbReference>
<proteinExistence type="predicted"/>
<dbReference type="InterPro" id="IPR012677">
    <property type="entry name" value="Nucleotide-bd_a/b_plait_sf"/>
</dbReference>
<accession>A0A443HUL0</accession>